<evidence type="ECO:0000313" key="8">
    <source>
        <dbReference type="Proteomes" id="UP001606305"/>
    </source>
</evidence>
<comment type="subcellular location">
    <subcellularLocation>
        <location evidence="1">Cell membrane</location>
        <topology evidence="1">Multi-pass membrane protein</topology>
    </subcellularLocation>
</comment>
<sequence length="420" mass="44944">MSSRTAVLAGWLARLVVVACGLLNTRLLLSIMAVPDYAAYAIVISLGPWVNLVNLGLPNTAQNEIAERRAKGEDFDVLRQNVVNAAALGALAFGVFSWPLGEALRHTVLSGYGGLSVTGIALMCFGLSLNGLGMVANQVLFALHRSFWPNVMPGVQALATTVLLLIFQASGRGGLDWAALSFALPAVLSFVLMARVAQARPSRGVDLALLLEVLRRSRSFLLLAFLAAATLSVDYIVMARMLTGPDVVEYSLAGKVFAVLLSVHAVLVATSWTGLSDAHYQGEPRLVRQRIARLLIVGMGVVLLPSAAILALKEPIFALITGRHDFTMSSTLLGAWALYLVLRVWCDTFALAHMSAGRLALLNGYIPFQAAISIGAQIFLGHRFGAIGVMLGLCASFMLTAAWILPMRFLQQTRPVPALP</sequence>
<organism evidence="7 8">
    <name type="scientific">Pelomonas nitida</name>
    <dbReference type="NCBI Taxonomy" id="3299027"/>
    <lineage>
        <taxon>Bacteria</taxon>
        <taxon>Pseudomonadati</taxon>
        <taxon>Pseudomonadota</taxon>
        <taxon>Betaproteobacteria</taxon>
        <taxon>Burkholderiales</taxon>
        <taxon>Sphaerotilaceae</taxon>
        <taxon>Roseateles</taxon>
    </lineage>
</organism>
<feature type="transmembrane region" description="Helical" evidence="6">
    <location>
        <begin position="250"/>
        <end position="270"/>
    </location>
</feature>
<evidence type="ECO:0000256" key="3">
    <source>
        <dbReference type="ARBA" id="ARBA00022692"/>
    </source>
</evidence>
<accession>A0ABW7G4P5</accession>
<gene>
    <name evidence="7" type="ORF">ACG00X_08730</name>
</gene>
<dbReference type="RefSeq" id="WP_394487721.1">
    <property type="nucleotide sequence ID" value="NZ_JBIGIA010000005.1"/>
</dbReference>
<dbReference type="Proteomes" id="UP001606305">
    <property type="component" value="Unassembled WGS sequence"/>
</dbReference>
<feature type="transmembrane region" description="Helical" evidence="6">
    <location>
        <begin position="386"/>
        <end position="405"/>
    </location>
</feature>
<feature type="transmembrane region" description="Helical" evidence="6">
    <location>
        <begin position="359"/>
        <end position="380"/>
    </location>
</feature>
<comment type="caution">
    <text evidence="7">The sequence shown here is derived from an EMBL/GenBank/DDBJ whole genome shotgun (WGS) entry which is preliminary data.</text>
</comment>
<feature type="transmembrane region" description="Helical" evidence="6">
    <location>
        <begin position="37"/>
        <end position="57"/>
    </location>
</feature>
<evidence type="ECO:0000256" key="5">
    <source>
        <dbReference type="ARBA" id="ARBA00023136"/>
    </source>
</evidence>
<evidence type="ECO:0000256" key="2">
    <source>
        <dbReference type="ARBA" id="ARBA00022475"/>
    </source>
</evidence>
<keyword evidence="3 6" id="KW-0812">Transmembrane</keyword>
<keyword evidence="4 6" id="KW-1133">Transmembrane helix</keyword>
<evidence type="ECO:0000256" key="6">
    <source>
        <dbReference type="SAM" id="Phobius"/>
    </source>
</evidence>
<keyword evidence="8" id="KW-1185">Reference proteome</keyword>
<keyword evidence="5 6" id="KW-0472">Membrane</keyword>
<proteinExistence type="predicted"/>
<protein>
    <submittedName>
        <fullName evidence="7">Lipopolysaccharide biosynthesis protein</fullName>
    </submittedName>
</protein>
<feature type="transmembrane region" description="Helical" evidence="6">
    <location>
        <begin position="177"/>
        <end position="198"/>
    </location>
</feature>
<evidence type="ECO:0000313" key="7">
    <source>
        <dbReference type="EMBL" id="MFG6456918.1"/>
    </source>
</evidence>
<dbReference type="PANTHER" id="PTHR30250:SF11">
    <property type="entry name" value="O-ANTIGEN TRANSPORTER-RELATED"/>
    <property type="match status" value="1"/>
</dbReference>
<dbReference type="EMBL" id="JBIGIA010000005">
    <property type="protein sequence ID" value="MFG6456918.1"/>
    <property type="molecule type" value="Genomic_DNA"/>
</dbReference>
<dbReference type="PANTHER" id="PTHR30250">
    <property type="entry name" value="PST FAMILY PREDICTED COLANIC ACID TRANSPORTER"/>
    <property type="match status" value="1"/>
</dbReference>
<feature type="transmembrane region" description="Helical" evidence="6">
    <location>
        <begin position="219"/>
        <end position="238"/>
    </location>
</feature>
<feature type="transmembrane region" description="Helical" evidence="6">
    <location>
        <begin position="291"/>
        <end position="312"/>
    </location>
</feature>
<feature type="transmembrane region" description="Helical" evidence="6">
    <location>
        <begin position="78"/>
        <end position="100"/>
    </location>
</feature>
<evidence type="ECO:0000256" key="4">
    <source>
        <dbReference type="ARBA" id="ARBA00022989"/>
    </source>
</evidence>
<evidence type="ECO:0000256" key="1">
    <source>
        <dbReference type="ARBA" id="ARBA00004651"/>
    </source>
</evidence>
<name>A0ABW7G4P5_9BURK</name>
<feature type="transmembrane region" description="Helical" evidence="6">
    <location>
        <begin position="112"/>
        <end position="135"/>
    </location>
</feature>
<dbReference type="InterPro" id="IPR050833">
    <property type="entry name" value="Poly_Biosynth_Transport"/>
</dbReference>
<feature type="transmembrane region" description="Helical" evidence="6">
    <location>
        <begin position="332"/>
        <end position="352"/>
    </location>
</feature>
<keyword evidence="2" id="KW-1003">Cell membrane</keyword>
<feature type="transmembrane region" description="Helical" evidence="6">
    <location>
        <begin position="147"/>
        <end position="171"/>
    </location>
</feature>
<reference evidence="7 8" key="1">
    <citation type="submission" date="2024-09" db="EMBL/GenBank/DDBJ databases">
        <title>Novel species of the genus Pelomonas and Roseateles isolated from streams.</title>
        <authorList>
            <person name="Lu H."/>
        </authorList>
    </citation>
    <scope>NUCLEOTIDE SEQUENCE [LARGE SCALE GENOMIC DNA]</scope>
    <source>
        <strain evidence="7 8">BYS96W</strain>
    </source>
</reference>